<gene>
    <name evidence="10" type="ORF">EDD26_1481</name>
</gene>
<evidence type="ECO:0000256" key="6">
    <source>
        <dbReference type="SAM" id="Phobius"/>
    </source>
</evidence>
<keyword evidence="6" id="KW-1133">Transmembrane helix</keyword>
<evidence type="ECO:0000256" key="2">
    <source>
        <dbReference type="ARBA" id="ARBA00022525"/>
    </source>
</evidence>
<evidence type="ECO:0000256" key="7">
    <source>
        <dbReference type="SAM" id="SignalP"/>
    </source>
</evidence>
<evidence type="ECO:0000256" key="3">
    <source>
        <dbReference type="ARBA" id="ARBA00022729"/>
    </source>
</evidence>
<sequence length="817" mass="82825">MRRRRSALLAAALPAALAATLLTAPAAHAADADIVINEVQSSSATGAPDFIELLNVGTTPVDISEWLLKDSDDARTLRVPTGTVIGPGGFAVLETDVAGGFGLGADDAARVYAADGVTLVDEVSWTDHAFTEGRLPDGTGDVVDTDPTPGAPNVGRVPVVVEPVESPVVVNEVQSDDAAGGPDWVELLNTGAAPVDVSGWILRDDDDLSALPIASGTVLAPGAFLVVETRDAATDAGFGLGKADEIRLFTADGTGLVDGYAWTEHATTEGRLPDGSGDFVDTAPTPGAANAVRAVTSPVVLNEVESNGDGRGDWIELANTDTVRTVDVSGWTILDGDPTHEPIVLPEGTTIESGGYLGVITDGDAYGSSFGLGGEETVTVRDASGAVVDAYAWTAHATTTYGRCPDTTGAFSLTAAGSFELVNACETAEEPEVETEPWPFADDVVPAVAPGTWGDDMSGLDYAADGTLFAVNNDNAEIFELEQTGATQFAIAQSWVPAYPDGTGTPDAEGLTVAGDGTIFLSTERDNAAKGVSRPSVLRVELGADGATTSTHEWNLTTAGALPELGANVGIEAIEWISDADATRLGVLDRSTGSAHAFDPAAYGDHFDGVFAISVEQTGLLYLVVLQASGEVTVLQTASPGPAVEVTMALDWRAGGNALWALCDDLCNSASSELAFVDGQLTAQRDVAAPTTMPAGYTNEGLAIDWCEVDPTAVPTVAWISDSAHEGVSLRVAAGGACVVDETPGPGDGGGEVPGGPGEGSGGGDPVTPGAGSGSADPGASGGSLPRTGAEAPMGAPLAAALLLLAGLGLLVARRRA</sequence>
<feature type="domain" description="Gram-positive cocci surface proteins LPxTG" evidence="8">
    <location>
        <begin position="785"/>
        <end position="817"/>
    </location>
</feature>
<evidence type="ECO:0000313" key="10">
    <source>
        <dbReference type="EMBL" id="ROR66106.1"/>
    </source>
</evidence>
<feature type="domain" description="LTD" evidence="9">
    <location>
        <begin position="286"/>
        <end position="395"/>
    </location>
</feature>
<dbReference type="InterPro" id="IPR036415">
    <property type="entry name" value="Lamin_tail_dom_sf"/>
</dbReference>
<accession>A0A3N2ASZ7</accession>
<dbReference type="Gene3D" id="2.60.40.1260">
    <property type="entry name" value="Lamin Tail domain"/>
    <property type="match status" value="3"/>
</dbReference>
<feature type="compositionally biased region" description="Low complexity" evidence="5">
    <location>
        <begin position="766"/>
        <end position="790"/>
    </location>
</feature>
<feature type="domain" description="LTD" evidence="9">
    <location>
        <begin position="157"/>
        <end position="264"/>
    </location>
</feature>
<evidence type="ECO:0000256" key="1">
    <source>
        <dbReference type="ARBA" id="ARBA00022512"/>
    </source>
</evidence>
<evidence type="ECO:0000313" key="11">
    <source>
        <dbReference type="Proteomes" id="UP000275456"/>
    </source>
</evidence>
<dbReference type="NCBIfam" id="TIGR01167">
    <property type="entry name" value="LPXTG_anchor"/>
    <property type="match status" value="1"/>
</dbReference>
<reference evidence="10 11" key="1">
    <citation type="submission" date="2018-11" db="EMBL/GenBank/DDBJ databases">
        <title>Sequencing the genomes of 1000 actinobacteria strains.</title>
        <authorList>
            <person name="Klenk H.-P."/>
        </authorList>
    </citation>
    <scope>NUCLEOTIDE SEQUENCE [LARGE SCALE GENOMIC DNA]</scope>
    <source>
        <strain evidence="10 11">DSM 9580</strain>
    </source>
</reference>
<dbReference type="Proteomes" id="UP000275456">
    <property type="component" value="Unassembled WGS sequence"/>
</dbReference>
<dbReference type="PROSITE" id="PS50847">
    <property type="entry name" value="GRAM_POS_ANCHORING"/>
    <property type="match status" value="1"/>
</dbReference>
<dbReference type="InterPro" id="IPR019931">
    <property type="entry name" value="LPXTG_anchor"/>
</dbReference>
<evidence type="ECO:0000259" key="9">
    <source>
        <dbReference type="PROSITE" id="PS51841"/>
    </source>
</evidence>
<dbReference type="Pfam" id="PF00932">
    <property type="entry name" value="LTD"/>
    <property type="match status" value="3"/>
</dbReference>
<keyword evidence="4" id="KW-0572">Peptidoglycan-anchor</keyword>
<evidence type="ECO:0000256" key="4">
    <source>
        <dbReference type="ARBA" id="ARBA00023088"/>
    </source>
</evidence>
<feature type="transmembrane region" description="Helical" evidence="6">
    <location>
        <begin position="794"/>
        <end position="813"/>
    </location>
</feature>
<feature type="chain" id="PRO_5018111888" evidence="7">
    <location>
        <begin position="30"/>
        <end position="817"/>
    </location>
</feature>
<dbReference type="RefSeq" id="WP_170165569.1">
    <property type="nucleotide sequence ID" value="NZ_RKHJ01000001.1"/>
</dbReference>
<keyword evidence="6" id="KW-0812">Transmembrane</keyword>
<dbReference type="SUPFAM" id="SSF74853">
    <property type="entry name" value="Lamin A/C globular tail domain"/>
    <property type="match status" value="3"/>
</dbReference>
<dbReference type="InterPro" id="IPR001322">
    <property type="entry name" value="Lamin_tail_dom"/>
</dbReference>
<proteinExistence type="predicted"/>
<protein>
    <submittedName>
        <fullName evidence="10">LPXTG-motif cell wall-anchored protein</fullName>
    </submittedName>
</protein>
<feature type="domain" description="LTD" evidence="9">
    <location>
        <begin position="19"/>
        <end position="151"/>
    </location>
</feature>
<feature type="compositionally biased region" description="Gly residues" evidence="5">
    <location>
        <begin position="746"/>
        <end position="765"/>
    </location>
</feature>
<name>A0A3N2ASZ7_9MICO</name>
<feature type="signal peptide" evidence="7">
    <location>
        <begin position="1"/>
        <end position="29"/>
    </location>
</feature>
<dbReference type="AlphaFoldDB" id="A0A3N2ASZ7"/>
<dbReference type="InterPro" id="IPR027372">
    <property type="entry name" value="Phytase-like_dom"/>
</dbReference>
<dbReference type="PROSITE" id="PS51318">
    <property type="entry name" value="TAT"/>
    <property type="match status" value="1"/>
</dbReference>
<evidence type="ECO:0000256" key="5">
    <source>
        <dbReference type="SAM" id="MobiDB-lite"/>
    </source>
</evidence>
<keyword evidence="6" id="KW-0472">Membrane</keyword>
<feature type="region of interest" description="Disordered" evidence="5">
    <location>
        <begin position="739"/>
        <end position="790"/>
    </location>
</feature>
<comment type="caution">
    <text evidence="10">The sequence shown here is derived from an EMBL/GenBank/DDBJ whole genome shotgun (WGS) entry which is preliminary data.</text>
</comment>
<dbReference type="InterPro" id="IPR006311">
    <property type="entry name" value="TAT_signal"/>
</dbReference>
<keyword evidence="11" id="KW-1185">Reference proteome</keyword>
<dbReference type="EMBL" id="RKHJ01000001">
    <property type="protein sequence ID" value="ROR66106.1"/>
    <property type="molecule type" value="Genomic_DNA"/>
</dbReference>
<organism evidence="10 11">
    <name type="scientific">Agrococcus jenensis</name>
    <dbReference type="NCBI Taxonomy" id="46353"/>
    <lineage>
        <taxon>Bacteria</taxon>
        <taxon>Bacillati</taxon>
        <taxon>Actinomycetota</taxon>
        <taxon>Actinomycetes</taxon>
        <taxon>Micrococcales</taxon>
        <taxon>Microbacteriaceae</taxon>
        <taxon>Agrococcus</taxon>
    </lineage>
</organism>
<keyword evidence="2" id="KW-0964">Secreted</keyword>
<keyword evidence="3 7" id="KW-0732">Signal</keyword>
<dbReference type="PROSITE" id="PS51841">
    <property type="entry name" value="LTD"/>
    <property type="match status" value="3"/>
</dbReference>
<dbReference type="Pfam" id="PF13449">
    <property type="entry name" value="Phytase-like"/>
    <property type="match status" value="1"/>
</dbReference>
<keyword evidence="1" id="KW-0134">Cell wall</keyword>
<evidence type="ECO:0000259" key="8">
    <source>
        <dbReference type="PROSITE" id="PS50847"/>
    </source>
</evidence>